<proteinExistence type="predicted"/>
<evidence type="ECO:0000256" key="1">
    <source>
        <dbReference type="SAM" id="MobiDB-lite"/>
    </source>
</evidence>
<dbReference type="Proteomes" id="UP000000768">
    <property type="component" value="Chromosome 10"/>
</dbReference>
<feature type="region of interest" description="Disordered" evidence="1">
    <location>
        <begin position="1"/>
        <end position="22"/>
    </location>
</feature>
<organism evidence="2 3">
    <name type="scientific">Sorghum bicolor</name>
    <name type="common">Sorghum</name>
    <name type="synonym">Sorghum vulgare</name>
    <dbReference type="NCBI Taxonomy" id="4558"/>
    <lineage>
        <taxon>Eukaryota</taxon>
        <taxon>Viridiplantae</taxon>
        <taxon>Streptophyta</taxon>
        <taxon>Embryophyta</taxon>
        <taxon>Tracheophyta</taxon>
        <taxon>Spermatophyta</taxon>
        <taxon>Magnoliopsida</taxon>
        <taxon>Liliopsida</taxon>
        <taxon>Poales</taxon>
        <taxon>Poaceae</taxon>
        <taxon>PACMAD clade</taxon>
        <taxon>Panicoideae</taxon>
        <taxon>Andropogonodae</taxon>
        <taxon>Andropogoneae</taxon>
        <taxon>Sorghinae</taxon>
        <taxon>Sorghum</taxon>
    </lineage>
</organism>
<dbReference type="InParanoid" id="A0A1W0VSH1"/>
<dbReference type="AlphaFoldDB" id="A0A1W0VSH1"/>
<evidence type="ECO:0000313" key="2">
    <source>
        <dbReference type="EMBL" id="OQU76201.1"/>
    </source>
</evidence>
<gene>
    <name evidence="2" type="ORF">SORBI_3010G109450</name>
</gene>
<evidence type="ECO:0000313" key="3">
    <source>
        <dbReference type="Proteomes" id="UP000000768"/>
    </source>
</evidence>
<dbReference type="EMBL" id="CM000769">
    <property type="protein sequence ID" value="OQU76201.1"/>
    <property type="molecule type" value="Genomic_DNA"/>
</dbReference>
<name>A0A1W0VSH1_SORBI</name>
<feature type="compositionally biased region" description="Basic and acidic residues" evidence="1">
    <location>
        <begin position="1"/>
        <end position="10"/>
    </location>
</feature>
<keyword evidence="3" id="KW-1185">Reference proteome</keyword>
<accession>A0A1W0VSH1</accession>
<reference evidence="2 3" key="1">
    <citation type="journal article" date="2009" name="Nature">
        <title>The Sorghum bicolor genome and the diversification of grasses.</title>
        <authorList>
            <person name="Paterson A.H."/>
            <person name="Bowers J.E."/>
            <person name="Bruggmann R."/>
            <person name="Dubchak I."/>
            <person name="Grimwood J."/>
            <person name="Gundlach H."/>
            <person name="Haberer G."/>
            <person name="Hellsten U."/>
            <person name="Mitros T."/>
            <person name="Poliakov A."/>
            <person name="Schmutz J."/>
            <person name="Spannagl M."/>
            <person name="Tang H."/>
            <person name="Wang X."/>
            <person name="Wicker T."/>
            <person name="Bharti A.K."/>
            <person name="Chapman J."/>
            <person name="Feltus F.A."/>
            <person name="Gowik U."/>
            <person name="Grigoriev I.V."/>
            <person name="Lyons E."/>
            <person name="Maher C.A."/>
            <person name="Martis M."/>
            <person name="Narechania A."/>
            <person name="Otillar R.P."/>
            <person name="Penning B.W."/>
            <person name="Salamov A.A."/>
            <person name="Wang Y."/>
            <person name="Zhang L."/>
            <person name="Carpita N.C."/>
            <person name="Freeling M."/>
            <person name="Gingle A.R."/>
            <person name="Hash C.T."/>
            <person name="Keller B."/>
            <person name="Klein P."/>
            <person name="Kresovich S."/>
            <person name="McCann M.C."/>
            <person name="Ming R."/>
            <person name="Peterson D.G."/>
            <person name="Mehboob-ur-Rahman"/>
            <person name="Ware D."/>
            <person name="Westhoff P."/>
            <person name="Mayer K.F."/>
            <person name="Messing J."/>
            <person name="Rokhsar D.S."/>
        </authorList>
    </citation>
    <scope>NUCLEOTIDE SEQUENCE [LARGE SCALE GENOMIC DNA]</scope>
    <source>
        <strain evidence="3">cv. BTx623</strain>
    </source>
</reference>
<reference evidence="3" key="2">
    <citation type="journal article" date="2018" name="Plant J.">
        <title>The Sorghum bicolor reference genome: improved assembly, gene annotations, a transcriptome atlas, and signatures of genome organization.</title>
        <authorList>
            <person name="McCormick R.F."/>
            <person name="Truong S.K."/>
            <person name="Sreedasyam A."/>
            <person name="Jenkins J."/>
            <person name="Shu S."/>
            <person name="Sims D."/>
            <person name="Kennedy M."/>
            <person name="Amirebrahimi M."/>
            <person name="Weers B.D."/>
            <person name="McKinley B."/>
            <person name="Mattison A."/>
            <person name="Morishige D.T."/>
            <person name="Grimwood J."/>
            <person name="Schmutz J."/>
            <person name="Mullet J.E."/>
        </authorList>
    </citation>
    <scope>NUCLEOTIDE SEQUENCE [LARGE SCALE GENOMIC DNA]</scope>
    <source>
        <strain evidence="3">cv. BTx623</strain>
    </source>
</reference>
<dbReference type="Gramene" id="OQU76201">
    <property type="protein sequence ID" value="OQU76201"/>
    <property type="gene ID" value="SORBI_3010G109450"/>
</dbReference>
<sequence>MARCAPERRHGGMNAASGGTRYTRLDTPVCGWTISQRAYISSVRIAVGRPMDVRQILHSPLRFGGVLGLLAELEPNVPRAAAHTQCKVSSPMPCRASLND</sequence>
<protein>
    <submittedName>
        <fullName evidence="2">Uncharacterized protein</fullName>
    </submittedName>
</protein>